<dbReference type="STRING" id="97972.A0A2V1DYQ9"/>
<dbReference type="InterPro" id="IPR001128">
    <property type="entry name" value="Cyt_P450"/>
</dbReference>
<sequence length="506" mass="57925">MVYENPIFDFTTLQIVGVAIICSLAILRSLQKQFGPPLPPFVGYRSWLEPTFLVRLKFLFNAKDILTAGYSKYKGTAFRIRRNDVDVIVLPNKYIDEIRLLPSTTLSNSHAQFRNIKGEYTYASTILHGNLHTRVFRNQLTPNLGTYIARAKVEFDYAFPQDFSHVQGWTEVDIQGIIRSLVARMTSVVFLGYPLCRHEEWLRISVQYPMDTFQTAFTIRLFPTFLQPIVAMLLPSRRRLAKLRNEAEELLGPVIRNHTKTENTAKIEVGTLLEWMMDNGSEPERQVENMTSRQCILTLASIHTTAMSIGHALFDLCAHPEYLQPLREEIEEVTSAYQGDKFISQGLPCLEKLDSFLTESQRFHPPILMSPQRMAMKSITLRDGTQIPQGSRLGFPSFNIVNDPAVTPNPALFDGFRSYNDRRQTGSTRRDYMTYTDKNHLVFGHGKQACPGRYFAAAELKIIMARILEEFDVRLVDGKETPRTMFVDENCFLDPDATVMLRRRGG</sequence>
<dbReference type="InterPro" id="IPR002401">
    <property type="entry name" value="Cyt_P450_E_grp-I"/>
</dbReference>
<proteinExistence type="inferred from homology"/>
<evidence type="ECO:0000256" key="4">
    <source>
        <dbReference type="ARBA" id="ARBA00023002"/>
    </source>
</evidence>
<reference evidence="7 8" key="1">
    <citation type="journal article" date="2018" name="Sci. Rep.">
        <title>Comparative genomics provides insights into the lifestyle and reveals functional heterogeneity of dark septate endophytic fungi.</title>
        <authorList>
            <person name="Knapp D.G."/>
            <person name="Nemeth J.B."/>
            <person name="Barry K."/>
            <person name="Hainaut M."/>
            <person name="Henrissat B."/>
            <person name="Johnson J."/>
            <person name="Kuo A."/>
            <person name="Lim J.H.P."/>
            <person name="Lipzen A."/>
            <person name="Nolan M."/>
            <person name="Ohm R.A."/>
            <person name="Tamas L."/>
            <person name="Grigoriev I.V."/>
            <person name="Spatafora J.W."/>
            <person name="Nagy L.G."/>
            <person name="Kovacs G.M."/>
        </authorList>
    </citation>
    <scope>NUCLEOTIDE SEQUENCE [LARGE SCALE GENOMIC DNA]</scope>
    <source>
        <strain evidence="7 8">DSE2036</strain>
    </source>
</reference>
<evidence type="ECO:0000256" key="1">
    <source>
        <dbReference type="ARBA" id="ARBA00001971"/>
    </source>
</evidence>
<dbReference type="Pfam" id="PF00067">
    <property type="entry name" value="p450"/>
    <property type="match status" value="1"/>
</dbReference>
<dbReference type="GO" id="GO:0004497">
    <property type="term" value="F:monooxygenase activity"/>
    <property type="evidence" value="ECO:0007669"/>
    <property type="project" value="InterPro"/>
</dbReference>
<feature type="binding site" description="axial binding residue" evidence="6">
    <location>
        <position position="450"/>
    </location>
    <ligand>
        <name>heme</name>
        <dbReference type="ChEBI" id="CHEBI:30413"/>
    </ligand>
    <ligandPart>
        <name>Fe</name>
        <dbReference type="ChEBI" id="CHEBI:18248"/>
    </ligandPart>
</feature>
<keyword evidence="5 6" id="KW-0408">Iron</keyword>
<accession>A0A2V1DYQ9</accession>
<dbReference type="GO" id="GO:0016705">
    <property type="term" value="F:oxidoreductase activity, acting on paired donors, with incorporation or reduction of molecular oxygen"/>
    <property type="evidence" value="ECO:0007669"/>
    <property type="project" value="InterPro"/>
</dbReference>
<keyword evidence="8" id="KW-1185">Reference proteome</keyword>
<keyword evidence="3 6" id="KW-0479">Metal-binding</keyword>
<dbReference type="GO" id="GO:0005506">
    <property type="term" value="F:iron ion binding"/>
    <property type="evidence" value="ECO:0007669"/>
    <property type="project" value="InterPro"/>
</dbReference>
<dbReference type="AlphaFoldDB" id="A0A2V1DYQ9"/>
<dbReference type="PANTHER" id="PTHR46206">
    <property type="entry name" value="CYTOCHROME P450"/>
    <property type="match status" value="1"/>
</dbReference>
<evidence type="ECO:0000256" key="3">
    <source>
        <dbReference type="ARBA" id="ARBA00022723"/>
    </source>
</evidence>
<dbReference type="Proteomes" id="UP000244855">
    <property type="component" value="Unassembled WGS sequence"/>
</dbReference>
<evidence type="ECO:0000313" key="7">
    <source>
        <dbReference type="EMBL" id="PVI03032.1"/>
    </source>
</evidence>
<protein>
    <submittedName>
        <fullName evidence="7">Putative cytochrome P450</fullName>
    </submittedName>
</protein>
<dbReference type="EMBL" id="KZ805336">
    <property type="protein sequence ID" value="PVI03032.1"/>
    <property type="molecule type" value="Genomic_DNA"/>
</dbReference>
<organism evidence="7 8">
    <name type="scientific">Periconia macrospinosa</name>
    <dbReference type="NCBI Taxonomy" id="97972"/>
    <lineage>
        <taxon>Eukaryota</taxon>
        <taxon>Fungi</taxon>
        <taxon>Dikarya</taxon>
        <taxon>Ascomycota</taxon>
        <taxon>Pezizomycotina</taxon>
        <taxon>Dothideomycetes</taxon>
        <taxon>Pleosporomycetidae</taxon>
        <taxon>Pleosporales</taxon>
        <taxon>Massarineae</taxon>
        <taxon>Periconiaceae</taxon>
        <taxon>Periconia</taxon>
    </lineage>
</organism>
<dbReference type="CDD" id="cd11041">
    <property type="entry name" value="CYP503A1-like"/>
    <property type="match status" value="1"/>
</dbReference>
<dbReference type="GO" id="GO:0020037">
    <property type="term" value="F:heme binding"/>
    <property type="evidence" value="ECO:0007669"/>
    <property type="project" value="InterPro"/>
</dbReference>
<evidence type="ECO:0000313" key="8">
    <source>
        <dbReference type="Proteomes" id="UP000244855"/>
    </source>
</evidence>
<dbReference type="InterPro" id="IPR036396">
    <property type="entry name" value="Cyt_P450_sf"/>
</dbReference>
<keyword evidence="4" id="KW-0560">Oxidoreductase</keyword>
<evidence type="ECO:0000256" key="5">
    <source>
        <dbReference type="ARBA" id="ARBA00023004"/>
    </source>
</evidence>
<keyword evidence="6" id="KW-0349">Heme</keyword>
<evidence type="ECO:0000256" key="2">
    <source>
        <dbReference type="ARBA" id="ARBA00010617"/>
    </source>
</evidence>
<comment type="cofactor">
    <cofactor evidence="1 6">
        <name>heme</name>
        <dbReference type="ChEBI" id="CHEBI:30413"/>
    </cofactor>
</comment>
<evidence type="ECO:0000256" key="6">
    <source>
        <dbReference type="PIRSR" id="PIRSR602401-1"/>
    </source>
</evidence>
<dbReference type="Gene3D" id="1.10.630.10">
    <property type="entry name" value="Cytochrome P450"/>
    <property type="match status" value="1"/>
</dbReference>
<dbReference type="PANTHER" id="PTHR46206:SF9">
    <property type="entry name" value="CYTOCHROME P450"/>
    <property type="match status" value="1"/>
</dbReference>
<dbReference type="OrthoDB" id="1844152at2759"/>
<dbReference type="PRINTS" id="PR00463">
    <property type="entry name" value="EP450I"/>
</dbReference>
<dbReference type="SUPFAM" id="SSF48264">
    <property type="entry name" value="Cytochrome P450"/>
    <property type="match status" value="1"/>
</dbReference>
<gene>
    <name evidence="7" type="ORF">DM02DRAFT_699387</name>
</gene>
<name>A0A2V1DYQ9_9PLEO</name>
<comment type="similarity">
    <text evidence="2">Belongs to the cytochrome P450 family.</text>
</comment>